<dbReference type="Gene3D" id="3.40.630.10">
    <property type="entry name" value="Zn peptidases"/>
    <property type="match status" value="1"/>
</dbReference>
<dbReference type="AlphaFoldDB" id="A0A238J0V1"/>
<reference evidence="11 12" key="1">
    <citation type="submission" date="2017-05" db="EMBL/GenBank/DDBJ databases">
        <authorList>
            <person name="Song R."/>
            <person name="Chenine A.L."/>
            <person name="Ruprecht R.M."/>
        </authorList>
    </citation>
    <scope>NUCLEOTIDE SEQUENCE [LARGE SCALE GENOMIC DNA]</scope>
    <source>
        <strain evidence="11 12">CECT 8489</strain>
    </source>
</reference>
<dbReference type="InterPro" id="IPR010169">
    <property type="entry name" value="AcOrn-deacetyl"/>
</dbReference>
<name>A0A238J0V1_9RHOB</name>
<proteinExistence type="inferred from homology"/>
<evidence type="ECO:0000259" key="10">
    <source>
        <dbReference type="Pfam" id="PF07687"/>
    </source>
</evidence>
<evidence type="ECO:0000313" key="11">
    <source>
        <dbReference type="EMBL" id="SMX24237.1"/>
    </source>
</evidence>
<dbReference type="InterPro" id="IPR002933">
    <property type="entry name" value="Peptidase_M20"/>
</dbReference>
<dbReference type="EC" id="3.5.1.16" evidence="11"/>
<dbReference type="PANTHER" id="PTHR43808:SF31">
    <property type="entry name" value="N-ACETYL-L-CITRULLINE DEACETYLASE"/>
    <property type="match status" value="1"/>
</dbReference>
<evidence type="ECO:0000256" key="4">
    <source>
        <dbReference type="ARBA" id="ARBA00022571"/>
    </source>
</evidence>
<dbReference type="Pfam" id="PF01546">
    <property type="entry name" value="Peptidase_M20"/>
    <property type="match status" value="1"/>
</dbReference>
<dbReference type="SUPFAM" id="SSF53187">
    <property type="entry name" value="Zn-dependent exopeptidases"/>
    <property type="match status" value="1"/>
</dbReference>
<keyword evidence="6" id="KW-0479">Metal-binding</keyword>
<evidence type="ECO:0000313" key="12">
    <source>
        <dbReference type="Proteomes" id="UP000201838"/>
    </source>
</evidence>
<keyword evidence="3" id="KW-0963">Cytoplasm</keyword>
<dbReference type="Gene3D" id="3.30.70.360">
    <property type="match status" value="1"/>
</dbReference>
<comment type="similarity">
    <text evidence="2">Belongs to the peptidase M20A family. ArgE subfamily.</text>
</comment>
<dbReference type="InterPro" id="IPR001261">
    <property type="entry name" value="ArgE/DapE_CS"/>
</dbReference>
<dbReference type="NCBIfam" id="NF005710">
    <property type="entry name" value="PRK07522.1"/>
    <property type="match status" value="1"/>
</dbReference>
<evidence type="ECO:0000256" key="8">
    <source>
        <dbReference type="ARBA" id="ARBA00022833"/>
    </source>
</evidence>
<dbReference type="PROSITE" id="PS00759">
    <property type="entry name" value="ARGE_DAPE_CPG2_2"/>
    <property type="match status" value="1"/>
</dbReference>
<evidence type="ECO:0000256" key="1">
    <source>
        <dbReference type="ARBA" id="ARBA00001947"/>
    </source>
</evidence>
<dbReference type="InterPro" id="IPR036264">
    <property type="entry name" value="Bact_exopeptidase_dim_dom"/>
</dbReference>
<evidence type="ECO:0000256" key="6">
    <source>
        <dbReference type="ARBA" id="ARBA00022723"/>
    </source>
</evidence>
<dbReference type="EMBL" id="FXXQ01000007">
    <property type="protein sequence ID" value="SMX24237.1"/>
    <property type="molecule type" value="Genomic_DNA"/>
</dbReference>
<dbReference type="SUPFAM" id="SSF55031">
    <property type="entry name" value="Bacterial exopeptidase dimerisation domain"/>
    <property type="match status" value="1"/>
</dbReference>
<evidence type="ECO:0000256" key="9">
    <source>
        <dbReference type="ARBA" id="ARBA00023285"/>
    </source>
</evidence>
<accession>A0A238J0V1</accession>
<keyword evidence="12" id="KW-1185">Reference proteome</keyword>
<keyword evidence="7 11" id="KW-0378">Hydrolase</keyword>
<evidence type="ECO:0000256" key="7">
    <source>
        <dbReference type="ARBA" id="ARBA00022801"/>
    </source>
</evidence>
<dbReference type="NCBIfam" id="TIGR01892">
    <property type="entry name" value="AcOrn-deacetyl"/>
    <property type="match status" value="1"/>
</dbReference>
<evidence type="ECO:0000256" key="5">
    <source>
        <dbReference type="ARBA" id="ARBA00022605"/>
    </source>
</evidence>
<keyword evidence="8" id="KW-0862">Zinc</keyword>
<keyword evidence="4" id="KW-0055">Arginine biosynthesis</keyword>
<sequence length="390" mass="42241">MGMTDKLSRSSVDHLRALVGFDTVSHRSNLALIDYLEGVLGTLGARLLRIEDDSGEKANLLASFGPTDRPGYILSGHTDVVPVDGQNWTTDPFDLTERDGRLYGRGATDMKGFLACCLAMAPKMAAAPLRSPLHIAFSYDEEVGCLGVRDIIKTLGAWDVKPLGCIIGEPTSMQIVTSHKAKRAFRGVVTGTPGHSSRAPNFVNAVDFAAEFLVELRRLGREIEETGPRDPLFDVPFTTTHVGLIEGGEALNIVPENCRFEFEFRALPNEDVDAMAAHMQQFAETELLARMQAISPHADFRLEPIMSYPGLDTAPEEDIVVLAKKLAGRNDHQKVAYGTEGGLFSKTGGIPAVVCGPGDIGRAHKADEYITRHELAACEAFIDALIAHAS</sequence>
<comment type="cofactor">
    <cofactor evidence="1">
        <name>Zn(2+)</name>
        <dbReference type="ChEBI" id="CHEBI:29105"/>
    </cofactor>
</comment>
<dbReference type="InterPro" id="IPR011650">
    <property type="entry name" value="Peptidase_M20_dimer"/>
</dbReference>
<keyword evidence="9" id="KW-0170">Cobalt</keyword>
<dbReference type="GO" id="GO:0006526">
    <property type="term" value="P:L-arginine biosynthetic process"/>
    <property type="evidence" value="ECO:0007669"/>
    <property type="project" value="UniProtKB-KW"/>
</dbReference>
<dbReference type="GO" id="GO:0046872">
    <property type="term" value="F:metal ion binding"/>
    <property type="evidence" value="ECO:0007669"/>
    <property type="project" value="UniProtKB-KW"/>
</dbReference>
<feature type="domain" description="Peptidase M20 dimerisation" evidence="10">
    <location>
        <begin position="179"/>
        <end position="288"/>
    </location>
</feature>
<dbReference type="InterPro" id="IPR050072">
    <property type="entry name" value="Peptidase_M20A"/>
</dbReference>
<dbReference type="Pfam" id="PF07687">
    <property type="entry name" value="M20_dimer"/>
    <property type="match status" value="1"/>
</dbReference>
<dbReference type="CDD" id="cd03894">
    <property type="entry name" value="M20_ArgE"/>
    <property type="match status" value="1"/>
</dbReference>
<dbReference type="GO" id="GO:0008777">
    <property type="term" value="F:acetylornithine deacetylase activity"/>
    <property type="evidence" value="ECO:0007669"/>
    <property type="project" value="UniProtKB-EC"/>
</dbReference>
<gene>
    <name evidence="11" type="primary">argE_2</name>
    <name evidence="11" type="ORF">BOA8489_02360</name>
</gene>
<evidence type="ECO:0000256" key="3">
    <source>
        <dbReference type="ARBA" id="ARBA00022490"/>
    </source>
</evidence>
<protein>
    <submittedName>
        <fullName evidence="11">Acetylornithine deacetylase</fullName>
        <ecNumber evidence="11">3.5.1.16</ecNumber>
    </submittedName>
</protein>
<dbReference type="PANTHER" id="PTHR43808">
    <property type="entry name" value="ACETYLORNITHINE DEACETYLASE"/>
    <property type="match status" value="1"/>
</dbReference>
<dbReference type="Proteomes" id="UP000201838">
    <property type="component" value="Unassembled WGS sequence"/>
</dbReference>
<evidence type="ECO:0000256" key="2">
    <source>
        <dbReference type="ARBA" id="ARBA00005691"/>
    </source>
</evidence>
<organism evidence="11 12">
    <name type="scientific">Boseongicola aestuarii</name>
    <dbReference type="NCBI Taxonomy" id="1470561"/>
    <lineage>
        <taxon>Bacteria</taxon>
        <taxon>Pseudomonadati</taxon>
        <taxon>Pseudomonadota</taxon>
        <taxon>Alphaproteobacteria</taxon>
        <taxon>Rhodobacterales</taxon>
        <taxon>Paracoccaceae</taxon>
        <taxon>Boseongicola</taxon>
    </lineage>
</organism>
<keyword evidence="5" id="KW-0028">Amino-acid biosynthesis</keyword>